<dbReference type="PANTHER" id="PTHR34997">
    <property type="entry name" value="AM15"/>
    <property type="match status" value="1"/>
</dbReference>
<evidence type="ECO:0000313" key="8">
    <source>
        <dbReference type="Proteomes" id="UP000838763"/>
    </source>
</evidence>
<feature type="domain" description="LysM" evidence="6">
    <location>
        <begin position="198"/>
        <end position="243"/>
    </location>
</feature>
<comment type="similarity">
    <text evidence="3">Belongs to the secreted LysM effector family.</text>
</comment>
<dbReference type="GO" id="GO:0008061">
    <property type="term" value="F:chitin binding"/>
    <property type="evidence" value="ECO:0007669"/>
    <property type="project" value="UniProtKB-KW"/>
</dbReference>
<reference evidence="7" key="1">
    <citation type="submission" date="2022-11" db="EMBL/GenBank/DDBJ databases">
        <authorList>
            <person name="Scott C."/>
            <person name="Bruce N."/>
        </authorList>
    </citation>
    <scope>NUCLEOTIDE SEQUENCE</scope>
</reference>
<gene>
    <name evidence="7" type="ORF">PPNO1_LOCUS8518</name>
</gene>
<keyword evidence="5" id="KW-1133">Transmembrane helix</keyword>
<keyword evidence="2" id="KW-0843">Virulence</keyword>
<sequence length="664" mass="71507">MVGTRSSFTERGHALEGMVGALVTSPCFLAVIYLQPDEFYPKKSLDKICTNVCGSALASWKSTIASSCADDHFPGFNKEDGEMPLGAIPDAIKFTYDLTCLKEGSRYCNNAAASLAANGDPDAAHLPGGLPGSGDWGGQNVTSNCDQCIVSLLRFRASSPYYGGPVLRSSSVYESRTSSCKIAGPTPSASPTSSCAGTTYTIKPGDTCDSVSLDQGIGTEWLINDNDLFSFCRDFPKSGKLCLENKCTVHTVGEEETCKSIAKEYKITEAQLYAWNPSINAGCFNLKAMVDTQICVSKPGKAYVSPIQTDVPSSSPTGAVEVPDDIAQKTTKHCGRYHKAIVGDFCNQLIMKYSISLDDFRFLNPAINENCTNLFAEESYCVKAAGDINTYSGRPGYVSYSLTNLMASSVKDAATELPSVKWSSPATEATDLPLATGTRDDCASYIDGDEFQRDLSGMLVNSNCQLVANVWDVSLEDLEDGMSENCTVTVDVDTDGDPTCQQILDSWELSIAQFYKWNPSVKSDCGAGDSCGDIEKEYSISHKEFLEWNPTVSEDCSKGFWGGYAYCVAVESGTKRTVPSTSTTSPPATTTPPKAPEPHQAGNAISTCNKYAQAKPGDWCSKFADDNKISTSNLYAWNMALGKDGSNCGTRFWASYWYCVGVSK</sequence>
<dbReference type="InterPro" id="IPR052210">
    <property type="entry name" value="LysM1-like"/>
</dbReference>
<proteinExistence type="inferred from homology"/>
<keyword evidence="5" id="KW-0812">Transmembrane</keyword>
<dbReference type="CDD" id="cd00118">
    <property type="entry name" value="LysM"/>
    <property type="match status" value="2"/>
</dbReference>
<feature type="compositionally biased region" description="Low complexity" evidence="4">
    <location>
        <begin position="577"/>
        <end position="588"/>
    </location>
</feature>
<name>A0A9P1HBF5_9PEZI</name>
<keyword evidence="8" id="KW-1185">Reference proteome</keyword>
<feature type="transmembrane region" description="Helical" evidence="5">
    <location>
        <begin position="12"/>
        <end position="34"/>
    </location>
</feature>
<dbReference type="Pfam" id="PF01476">
    <property type="entry name" value="LysM"/>
    <property type="match status" value="2"/>
</dbReference>
<keyword evidence="1" id="KW-0147">Chitin-binding</keyword>
<evidence type="ECO:0000259" key="6">
    <source>
        <dbReference type="PROSITE" id="PS51782"/>
    </source>
</evidence>
<evidence type="ECO:0000256" key="4">
    <source>
        <dbReference type="SAM" id="MobiDB-lite"/>
    </source>
</evidence>
<dbReference type="AlphaFoldDB" id="A0A9P1HBF5"/>
<feature type="domain" description="LysM" evidence="6">
    <location>
        <begin position="248"/>
        <end position="294"/>
    </location>
</feature>
<dbReference type="Proteomes" id="UP000838763">
    <property type="component" value="Unassembled WGS sequence"/>
</dbReference>
<dbReference type="OrthoDB" id="5985073at2759"/>
<evidence type="ECO:0000256" key="2">
    <source>
        <dbReference type="ARBA" id="ARBA00023026"/>
    </source>
</evidence>
<accession>A0A9P1HBF5</accession>
<dbReference type="Gene3D" id="3.10.350.10">
    <property type="entry name" value="LysM domain"/>
    <property type="match status" value="4"/>
</dbReference>
<dbReference type="SUPFAM" id="SSF54106">
    <property type="entry name" value="LysM domain"/>
    <property type="match status" value="1"/>
</dbReference>
<dbReference type="InterPro" id="IPR036779">
    <property type="entry name" value="LysM_dom_sf"/>
</dbReference>
<dbReference type="SMART" id="SM00257">
    <property type="entry name" value="LysM"/>
    <property type="match status" value="3"/>
</dbReference>
<comment type="caution">
    <text evidence="7">The sequence shown here is derived from an EMBL/GenBank/DDBJ whole genome shotgun (WGS) entry which is preliminary data.</text>
</comment>
<dbReference type="EMBL" id="CALLCH030000019">
    <property type="protein sequence ID" value="CAI4218948.1"/>
    <property type="molecule type" value="Genomic_DNA"/>
</dbReference>
<evidence type="ECO:0000256" key="3">
    <source>
        <dbReference type="ARBA" id="ARBA00044955"/>
    </source>
</evidence>
<evidence type="ECO:0000256" key="5">
    <source>
        <dbReference type="SAM" id="Phobius"/>
    </source>
</evidence>
<organism evidence="7 8">
    <name type="scientific">Parascedosporium putredinis</name>
    <dbReference type="NCBI Taxonomy" id="1442378"/>
    <lineage>
        <taxon>Eukaryota</taxon>
        <taxon>Fungi</taxon>
        <taxon>Dikarya</taxon>
        <taxon>Ascomycota</taxon>
        <taxon>Pezizomycotina</taxon>
        <taxon>Sordariomycetes</taxon>
        <taxon>Hypocreomycetidae</taxon>
        <taxon>Microascales</taxon>
        <taxon>Microascaceae</taxon>
        <taxon>Parascedosporium</taxon>
    </lineage>
</organism>
<evidence type="ECO:0000256" key="1">
    <source>
        <dbReference type="ARBA" id="ARBA00022669"/>
    </source>
</evidence>
<dbReference type="PROSITE" id="PS51782">
    <property type="entry name" value="LYSM"/>
    <property type="match status" value="3"/>
</dbReference>
<feature type="region of interest" description="Disordered" evidence="4">
    <location>
        <begin position="576"/>
        <end position="599"/>
    </location>
</feature>
<protein>
    <recommendedName>
        <fullName evidence="6">LysM domain-containing protein</fullName>
    </recommendedName>
</protein>
<evidence type="ECO:0000313" key="7">
    <source>
        <dbReference type="EMBL" id="CAI4218948.1"/>
    </source>
</evidence>
<dbReference type="PANTHER" id="PTHR34997:SF21">
    <property type="entry name" value="LYSM DOMAIN-CONTAINING PROTEIN"/>
    <property type="match status" value="1"/>
</dbReference>
<keyword evidence="5" id="KW-0472">Membrane</keyword>
<feature type="domain" description="LysM" evidence="6">
    <location>
        <begin position="336"/>
        <end position="382"/>
    </location>
</feature>
<dbReference type="InterPro" id="IPR018392">
    <property type="entry name" value="LysM"/>
</dbReference>